<keyword evidence="5" id="KW-1185">Reference proteome</keyword>
<evidence type="ECO:0000313" key="4">
    <source>
        <dbReference type="EMBL" id="SCF12288.1"/>
    </source>
</evidence>
<dbReference type="Proteomes" id="UP000198797">
    <property type="component" value="Unassembled WGS sequence"/>
</dbReference>
<dbReference type="InterPro" id="IPR028087">
    <property type="entry name" value="Tad_N"/>
</dbReference>
<reference evidence="5" key="1">
    <citation type="submission" date="2016-06" db="EMBL/GenBank/DDBJ databases">
        <authorList>
            <person name="Varghese N."/>
            <person name="Submissions Spin"/>
        </authorList>
    </citation>
    <scope>NUCLEOTIDE SEQUENCE [LARGE SCALE GENOMIC DNA]</scope>
    <source>
        <strain evidence="5">DSM 44100</strain>
    </source>
</reference>
<keyword evidence="4" id="KW-0547">Nucleotide-binding</keyword>
<evidence type="ECO:0000256" key="1">
    <source>
        <dbReference type="SAM" id="MobiDB-lite"/>
    </source>
</evidence>
<sequence>MSHACRPDRASDRAGDRVSDRAGDGVSDWAGDRASERAGNGVSDRAGEHTSDRGGATVLLLAIGMVFVLVGGFGAAIGAARLARHQARVGADFGALAGAGQVWQGAAPACATADEFVRANAARMITCQVDGLDVVVTVEVAVSPLPGLRRFATATARAGPVRG</sequence>
<keyword evidence="4" id="KW-0067">ATP-binding</keyword>
<feature type="transmembrane region" description="Helical" evidence="2">
    <location>
        <begin position="58"/>
        <end position="80"/>
    </location>
</feature>
<proteinExistence type="predicted"/>
<evidence type="ECO:0000313" key="5">
    <source>
        <dbReference type="Proteomes" id="UP000198797"/>
    </source>
</evidence>
<gene>
    <name evidence="4" type="ORF">GA0070216_105187</name>
</gene>
<dbReference type="GO" id="GO:0004386">
    <property type="term" value="F:helicase activity"/>
    <property type="evidence" value="ECO:0007669"/>
    <property type="project" value="UniProtKB-KW"/>
</dbReference>
<dbReference type="Pfam" id="PF13400">
    <property type="entry name" value="Tad"/>
    <property type="match status" value="1"/>
</dbReference>
<dbReference type="InterPro" id="IPR021202">
    <property type="entry name" value="Rv3654c-like"/>
</dbReference>
<dbReference type="STRING" id="121616.GA0070216_105187"/>
<keyword evidence="2" id="KW-0812">Transmembrane</keyword>
<feature type="compositionally biased region" description="Basic and acidic residues" evidence="1">
    <location>
        <begin position="1"/>
        <end position="23"/>
    </location>
</feature>
<evidence type="ECO:0000256" key="2">
    <source>
        <dbReference type="SAM" id="Phobius"/>
    </source>
</evidence>
<evidence type="ECO:0000259" key="3">
    <source>
        <dbReference type="Pfam" id="PF13400"/>
    </source>
</evidence>
<keyword evidence="4" id="KW-0378">Hydrolase</keyword>
<dbReference type="EMBL" id="FMCU01000005">
    <property type="protein sequence ID" value="SCF12288.1"/>
    <property type="molecule type" value="Genomic_DNA"/>
</dbReference>
<dbReference type="RefSeq" id="WP_281190417.1">
    <property type="nucleotide sequence ID" value="NZ_FMCU01000005.1"/>
</dbReference>
<keyword evidence="2" id="KW-1133">Transmembrane helix</keyword>
<organism evidence="4 5">
    <name type="scientific">Micromonospora matsumotoense</name>
    <dbReference type="NCBI Taxonomy" id="121616"/>
    <lineage>
        <taxon>Bacteria</taxon>
        <taxon>Bacillati</taxon>
        <taxon>Actinomycetota</taxon>
        <taxon>Actinomycetes</taxon>
        <taxon>Micromonosporales</taxon>
        <taxon>Micromonosporaceae</taxon>
        <taxon>Micromonospora</taxon>
    </lineage>
</organism>
<feature type="region of interest" description="Disordered" evidence="1">
    <location>
        <begin position="1"/>
        <end position="51"/>
    </location>
</feature>
<keyword evidence="2" id="KW-0472">Membrane</keyword>
<feature type="domain" description="Putative Flp pilus-assembly TadG-like N-terminal" evidence="3">
    <location>
        <begin position="54"/>
        <end position="100"/>
    </location>
</feature>
<accession>A0A1C4XUX0</accession>
<protein>
    <submittedName>
        <fullName evidence="4">Helicase/secretion neighborhood TadE-like protein</fullName>
    </submittedName>
</protein>
<dbReference type="NCBIfam" id="TIGR03816">
    <property type="entry name" value="tadE_like_DECH"/>
    <property type="match status" value="1"/>
</dbReference>
<name>A0A1C4XUX0_9ACTN</name>
<keyword evidence="4" id="KW-0347">Helicase</keyword>
<dbReference type="AlphaFoldDB" id="A0A1C4XUX0"/>